<name>A0ABW5MQB0_9FLAO</name>
<feature type="domain" description="FAD-binding" evidence="1">
    <location>
        <begin position="3"/>
        <end position="307"/>
    </location>
</feature>
<evidence type="ECO:0000313" key="3">
    <source>
        <dbReference type="Proteomes" id="UP001597526"/>
    </source>
</evidence>
<dbReference type="RefSeq" id="WP_377764943.1">
    <property type="nucleotide sequence ID" value="NZ_JBHULB010000005.1"/>
</dbReference>
<dbReference type="Gene3D" id="3.50.50.60">
    <property type="entry name" value="FAD/NAD(P)-binding domain"/>
    <property type="match status" value="1"/>
</dbReference>
<dbReference type="EC" id="1.-.-.-" evidence="2"/>
<protein>
    <submittedName>
        <fullName evidence="2">NAD(P)/FAD-dependent oxidoreductase</fullName>
        <ecNumber evidence="2">1.-.-.-</ecNumber>
    </submittedName>
</protein>
<keyword evidence="2" id="KW-0560">Oxidoreductase</keyword>
<keyword evidence="3" id="KW-1185">Reference proteome</keyword>
<dbReference type="EMBL" id="JBHULB010000005">
    <property type="protein sequence ID" value="MFD2585545.1"/>
    <property type="molecule type" value="Genomic_DNA"/>
</dbReference>
<organism evidence="2 3">
    <name type="scientific">Croceitalea marina</name>
    <dbReference type="NCBI Taxonomy" id="1775166"/>
    <lineage>
        <taxon>Bacteria</taxon>
        <taxon>Pseudomonadati</taxon>
        <taxon>Bacteroidota</taxon>
        <taxon>Flavobacteriia</taxon>
        <taxon>Flavobacteriales</taxon>
        <taxon>Flavobacteriaceae</taxon>
        <taxon>Croceitalea</taxon>
    </lineage>
</organism>
<dbReference type="Proteomes" id="UP001597526">
    <property type="component" value="Unassembled WGS sequence"/>
</dbReference>
<sequence>MEKYDVIIVGGGLAGLTAAIHLKQKGRSVLVVEKNNYPNHKVCGEYVSNEVLPYLESLGVNLNTENTVTIDTLQMSTGSGKSIRTKLPLGGFGISRYTFDNLLYQKAKAMQVDFAFKTADDICYKENQFEVRVSADENYTGAIVIGAYGKRSGLDKKLNRRFIQQKSPWLGVKCHYEFNDFPSNRVALHNFYGGYGGLSKTEDGSINFCYLANFKSFKQYGSIEEFNSKVVSKNPFLGDFLASAKPKFKKPVSIAQISFEKKQSVQNHVLMCGDSAGLIHPLCGNGMAMAIHSAKIAAECILDYLKESNPNRDKLEKSYASLWRKEFEGRLRMGRTVQRVLMSNTASEIALGTIAKSEKILQSMIKRTHGNPILV</sequence>
<evidence type="ECO:0000313" key="2">
    <source>
        <dbReference type="EMBL" id="MFD2585545.1"/>
    </source>
</evidence>
<dbReference type="PANTHER" id="PTHR42685:SF22">
    <property type="entry name" value="CONDITIONED MEDIUM FACTOR RECEPTOR 1"/>
    <property type="match status" value="1"/>
</dbReference>
<proteinExistence type="predicted"/>
<dbReference type="PRINTS" id="PR00420">
    <property type="entry name" value="RNGMNOXGNASE"/>
</dbReference>
<accession>A0ABW5MQB0</accession>
<dbReference type="InterPro" id="IPR002938">
    <property type="entry name" value="FAD-bd"/>
</dbReference>
<gene>
    <name evidence="2" type="ORF">ACFSQJ_01310</name>
</gene>
<comment type="caution">
    <text evidence="2">The sequence shown here is derived from an EMBL/GenBank/DDBJ whole genome shotgun (WGS) entry which is preliminary data.</text>
</comment>
<dbReference type="GO" id="GO:0016491">
    <property type="term" value="F:oxidoreductase activity"/>
    <property type="evidence" value="ECO:0007669"/>
    <property type="project" value="UniProtKB-KW"/>
</dbReference>
<dbReference type="Pfam" id="PF01494">
    <property type="entry name" value="FAD_binding_3"/>
    <property type="match status" value="1"/>
</dbReference>
<dbReference type="SUPFAM" id="SSF51905">
    <property type="entry name" value="FAD/NAD(P)-binding domain"/>
    <property type="match status" value="1"/>
</dbReference>
<reference evidence="3" key="1">
    <citation type="journal article" date="2019" name="Int. J. Syst. Evol. Microbiol.">
        <title>The Global Catalogue of Microorganisms (GCM) 10K type strain sequencing project: providing services to taxonomists for standard genome sequencing and annotation.</title>
        <authorList>
            <consortium name="The Broad Institute Genomics Platform"/>
            <consortium name="The Broad Institute Genome Sequencing Center for Infectious Disease"/>
            <person name="Wu L."/>
            <person name="Ma J."/>
        </authorList>
    </citation>
    <scope>NUCLEOTIDE SEQUENCE [LARGE SCALE GENOMIC DNA]</scope>
    <source>
        <strain evidence="3">KCTC 52368</strain>
    </source>
</reference>
<dbReference type="PANTHER" id="PTHR42685">
    <property type="entry name" value="GERANYLGERANYL DIPHOSPHATE REDUCTASE"/>
    <property type="match status" value="1"/>
</dbReference>
<dbReference type="InterPro" id="IPR050407">
    <property type="entry name" value="Geranylgeranyl_reductase"/>
</dbReference>
<evidence type="ECO:0000259" key="1">
    <source>
        <dbReference type="Pfam" id="PF01494"/>
    </source>
</evidence>
<dbReference type="InterPro" id="IPR036188">
    <property type="entry name" value="FAD/NAD-bd_sf"/>
</dbReference>